<proteinExistence type="predicted"/>
<dbReference type="Proteomes" id="UP000660021">
    <property type="component" value="Unassembled WGS sequence"/>
</dbReference>
<evidence type="ECO:0008006" key="4">
    <source>
        <dbReference type="Google" id="ProtNLM"/>
    </source>
</evidence>
<organism evidence="2 3">
    <name type="scientific">Pseudoflavonifractor hominis</name>
    <dbReference type="NCBI Taxonomy" id="2763059"/>
    <lineage>
        <taxon>Bacteria</taxon>
        <taxon>Bacillati</taxon>
        <taxon>Bacillota</taxon>
        <taxon>Clostridia</taxon>
        <taxon>Eubacteriales</taxon>
        <taxon>Oscillospiraceae</taxon>
        <taxon>Pseudoflavonifractor</taxon>
    </lineage>
</organism>
<gene>
    <name evidence="2" type="ORF">H8S34_13740</name>
</gene>
<reference evidence="2 3" key="1">
    <citation type="submission" date="2020-08" db="EMBL/GenBank/DDBJ databases">
        <title>Genome public.</title>
        <authorList>
            <person name="Liu C."/>
            <person name="Sun Q."/>
        </authorList>
    </citation>
    <scope>NUCLEOTIDE SEQUENCE [LARGE SCALE GENOMIC DNA]</scope>
    <source>
        <strain evidence="2 3">New-38</strain>
    </source>
</reference>
<sequence length="104" mass="11430">MSLEGIKQVTEAETLAQQRKNEALAQAKKTVADARRAGEERLSSARMQAEAQVKGFLQEAEERASKHTEQVLAETRQACDALRQEAEGRLADAAALIVRRVVNV</sequence>
<name>A0ABR7HWN8_9FIRM</name>
<keyword evidence="3" id="KW-1185">Reference proteome</keyword>
<keyword evidence="1" id="KW-0175">Coiled coil</keyword>
<evidence type="ECO:0000313" key="3">
    <source>
        <dbReference type="Proteomes" id="UP000660021"/>
    </source>
</evidence>
<feature type="coiled-coil region" evidence="1">
    <location>
        <begin position="17"/>
        <end position="85"/>
    </location>
</feature>
<comment type="caution">
    <text evidence="2">The sequence shown here is derived from an EMBL/GenBank/DDBJ whole genome shotgun (WGS) entry which is preliminary data.</text>
</comment>
<accession>A0ABR7HWN8</accession>
<evidence type="ECO:0000256" key="1">
    <source>
        <dbReference type="SAM" id="Coils"/>
    </source>
</evidence>
<evidence type="ECO:0000313" key="2">
    <source>
        <dbReference type="EMBL" id="MBC5731882.1"/>
    </source>
</evidence>
<protein>
    <recommendedName>
        <fullName evidence="4">V/A-type H+-transporting ATPase subunit G/H</fullName>
    </recommendedName>
</protein>
<dbReference type="EMBL" id="JACOPR010000011">
    <property type="protein sequence ID" value="MBC5731882.1"/>
    <property type="molecule type" value="Genomic_DNA"/>
</dbReference>
<dbReference type="Gene3D" id="1.20.5.2950">
    <property type="match status" value="1"/>
</dbReference>